<dbReference type="PANTHER" id="PTHR18034">
    <property type="entry name" value="CELL CYCLE CONTROL PROTEIN CWF22-RELATED"/>
    <property type="match status" value="1"/>
</dbReference>
<dbReference type="SMART" id="SM00543">
    <property type="entry name" value="MIF4G"/>
    <property type="match status" value="1"/>
</dbReference>
<feature type="compositionally biased region" description="Basic and acidic residues" evidence="7">
    <location>
        <begin position="1"/>
        <end position="32"/>
    </location>
</feature>
<comment type="subcellular location">
    <subcellularLocation>
        <location evidence="1">Nucleus</location>
    </subcellularLocation>
</comment>
<dbReference type="GO" id="GO:0000398">
    <property type="term" value="P:mRNA splicing, via spliceosome"/>
    <property type="evidence" value="ECO:0007669"/>
    <property type="project" value="TreeGrafter"/>
</dbReference>
<feature type="region of interest" description="Disordered" evidence="7">
    <location>
        <begin position="1"/>
        <end position="200"/>
    </location>
</feature>
<dbReference type="GO" id="GO:0006417">
    <property type="term" value="P:regulation of translation"/>
    <property type="evidence" value="ECO:0007669"/>
    <property type="project" value="UniProtKB-KW"/>
</dbReference>
<dbReference type="SUPFAM" id="SSF48371">
    <property type="entry name" value="ARM repeat"/>
    <property type="match status" value="1"/>
</dbReference>
<sequence length="799" mass="92599">MGSSKYDREEEGEVRVSKVRDRRTSDYDDDRKKRSHRKHDSSDEEEGQIRVLSDDKKRSSRDDDDDRRSKSHRKDDSSDGEEGRVSKVRDDDDDRRRKSHRKHNSSDDEEGRVSKVRDDDRDRRRSHRKHGSDDDEDRHRKSSRRRDKDDDDEDRSSRRRGDRDRDEDRSSRRRDKDRVGRGGADNDVGEDVKKSEEEVPEARKIVDYSDIGKVGKSGGIYVPPFRLARMMRDVEDKSSPEYQRLTWDALRKSINGLVNKVNAMNIKNIIPELFAENLIRGRGLFCRSCMKSQMASPGFTDVFAALSAVVNTKFPEVGELLLRRIMLQLKRAYKRNDKPQLLAATKFIAHLVNQQVAHEIIALELLTVLLENPTDDSVEVAVGFVTECGSLLQDLTPKGLHGIFERFRGILHEGEIDKRVQFLIEGLFAIRKAKFQGHPAVRPELDLVEQEDQLTHELSLEDTMDPETSLDIFKVDPQFLENEKRYEDLKRSILGDDQSSEEEGSDAPSDGEDDDDSDEEDEDEEQMKIQDETETNLVNLRRTIYLTIMSSVDFEEAGHKLLKIKLEPGQEMELCVMLLECCSQERTYLRYYGLLGQRFCMINRIHQENFEKCFVQQYSMIHRLETNKLRNVAKFFAHLLGTDALPWHVLAYIRLTEEDTTSSSRIFIKILFQELSEHLGIRLLNERLTDPSMQDSFESIFPRDNPKNTRFSINFFTSIGLGGITENLREYLKNMPRLIMQQQKEVSESEAESGSSSSSGGDSSSSESESESSSSESEREKRKRRSSENDREKRKRRKR</sequence>
<feature type="compositionally biased region" description="Basic and acidic residues" evidence="7">
    <location>
        <begin position="776"/>
        <end position="792"/>
    </location>
</feature>
<evidence type="ECO:0000256" key="3">
    <source>
        <dbReference type="ARBA" id="ARBA00022664"/>
    </source>
</evidence>
<protein>
    <recommendedName>
        <fullName evidence="8">MI domain-containing protein</fullName>
    </recommendedName>
</protein>
<dbReference type="InterPro" id="IPR050781">
    <property type="entry name" value="CWC22_splicing_factor"/>
</dbReference>
<comment type="similarity">
    <text evidence="2">Belongs to the CWC22 family.</text>
</comment>
<evidence type="ECO:0000256" key="1">
    <source>
        <dbReference type="ARBA" id="ARBA00004123"/>
    </source>
</evidence>
<evidence type="ECO:0000256" key="4">
    <source>
        <dbReference type="ARBA" id="ARBA00022845"/>
    </source>
</evidence>
<reference evidence="9" key="1">
    <citation type="submission" date="2022-04" db="EMBL/GenBank/DDBJ databases">
        <title>A functionally conserved STORR gene fusion in Papaver species that diverged 16.8 million years ago.</title>
        <authorList>
            <person name="Catania T."/>
        </authorList>
    </citation>
    <scope>NUCLEOTIDE SEQUENCE</scope>
    <source>
        <strain evidence="9">S-188037</strain>
    </source>
</reference>
<organism evidence="9 10">
    <name type="scientific">Papaver atlanticum</name>
    <dbReference type="NCBI Taxonomy" id="357466"/>
    <lineage>
        <taxon>Eukaryota</taxon>
        <taxon>Viridiplantae</taxon>
        <taxon>Streptophyta</taxon>
        <taxon>Embryophyta</taxon>
        <taxon>Tracheophyta</taxon>
        <taxon>Spermatophyta</taxon>
        <taxon>Magnoliopsida</taxon>
        <taxon>Ranunculales</taxon>
        <taxon>Papaveraceae</taxon>
        <taxon>Papaveroideae</taxon>
        <taxon>Papaver</taxon>
    </lineage>
</organism>
<evidence type="ECO:0000313" key="9">
    <source>
        <dbReference type="EMBL" id="KAI3948978.1"/>
    </source>
</evidence>
<feature type="compositionally biased region" description="Basic and acidic residues" evidence="7">
    <location>
        <begin position="52"/>
        <end position="61"/>
    </location>
</feature>
<dbReference type="GO" id="GO:0071013">
    <property type="term" value="C:catalytic step 2 spliceosome"/>
    <property type="evidence" value="ECO:0007669"/>
    <property type="project" value="TreeGrafter"/>
</dbReference>
<comment type="caution">
    <text evidence="9">The sequence shown here is derived from an EMBL/GenBank/DDBJ whole genome shotgun (WGS) entry which is preliminary data.</text>
</comment>
<feature type="compositionally biased region" description="Low complexity" evidence="7">
    <location>
        <begin position="752"/>
        <end position="775"/>
    </location>
</feature>
<name>A0AAD4TCA6_9MAGN</name>
<evidence type="ECO:0000256" key="5">
    <source>
        <dbReference type="ARBA" id="ARBA00023187"/>
    </source>
</evidence>
<keyword evidence="5" id="KW-0508">mRNA splicing</keyword>
<dbReference type="GO" id="GO:0003723">
    <property type="term" value="F:RNA binding"/>
    <property type="evidence" value="ECO:0007669"/>
    <property type="project" value="InterPro"/>
</dbReference>
<feature type="compositionally biased region" description="Basic and acidic residues" evidence="7">
    <location>
        <begin position="190"/>
        <end position="200"/>
    </location>
</feature>
<evidence type="ECO:0000259" key="8">
    <source>
        <dbReference type="PROSITE" id="PS51366"/>
    </source>
</evidence>
<dbReference type="Gene3D" id="1.25.40.180">
    <property type="match status" value="1"/>
</dbReference>
<accession>A0AAD4TCA6</accession>
<keyword evidence="10" id="KW-1185">Reference proteome</keyword>
<dbReference type="InterPro" id="IPR016024">
    <property type="entry name" value="ARM-type_fold"/>
</dbReference>
<keyword evidence="6" id="KW-0539">Nucleus</keyword>
<dbReference type="Proteomes" id="UP001202328">
    <property type="component" value="Unassembled WGS sequence"/>
</dbReference>
<keyword evidence="4" id="KW-0810">Translation regulation</keyword>
<dbReference type="InterPro" id="IPR003890">
    <property type="entry name" value="MIF4G-like_typ-3"/>
</dbReference>
<dbReference type="FunFam" id="1.25.40.180:FF:000004">
    <property type="entry name" value="pre-mRNA-splicing factor CWC22 homolog"/>
    <property type="match status" value="1"/>
</dbReference>
<feature type="domain" description="MI" evidence="8">
    <location>
        <begin position="539"/>
        <end position="655"/>
    </location>
</feature>
<feature type="compositionally biased region" description="Basic and acidic residues" evidence="7">
    <location>
        <begin position="155"/>
        <end position="180"/>
    </location>
</feature>
<evidence type="ECO:0000256" key="6">
    <source>
        <dbReference type="ARBA" id="ARBA00023242"/>
    </source>
</evidence>
<feature type="region of interest" description="Disordered" evidence="7">
    <location>
        <begin position="491"/>
        <end position="533"/>
    </location>
</feature>
<gene>
    <name evidence="9" type="ORF">MKW98_021584</name>
</gene>
<proteinExistence type="inferred from homology"/>
<dbReference type="PROSITE" id="PS51366">
    <property type="entry name" value="MI"/>
    <property type="match status" value="1"/>
</dbReference>
<feature type="compositionally biased region" description="Basic and acidic residues" evidence="7">
    <location>
        <begin position="73"/>
        <end position="96"/>
    </location>
</feature>
<evidence type="ECO:0000313" key="10">
    <source>
        <dbReference type="Proteomes" id="UP001202328"/>
    </source>
</evidence>
<dbReference type="EMBL" id="JAJJMB010003208">
    <property type="protein sequence ID" value="KAI3948978.1"/>
    <property type="molecule type" value="Genomic_DNA"/>
</dbReference>
<dbReference type="AlphaFoldDB" id="A0AAD4TCA6"/>
<feature type="compositionally biased region" description="Basic and acidic residues" evidence="7">
    <location>
        <begin position="111"/>
        <end position="123"/>
    </location>
</feature>
<dbReference type="SMART" id="SM00544">
    <property type="entry name" value="MA3"/>
    <property type="match status" value="1"/>
</dbReference>
<dbReference type="InterPro" id="IPR003891">
    <property type="entry name" value="Initiation_fac_eIF4g_MI"/>
</dbReference>
<evidence type="ECO:0000256" key="2">
    <source>
        <dbReference type="ARBA" id="ARBA00006856"/>
    </source>
</evidence>
<feature type="region of interest" description="Disordered" evidence="7">
    <location>
        <begin position="742"/>
        <end position="799"/>
    </location>
</feature>
<dbReference type="Pfam" id="PF02847">
    <property type="entry name" value="MA3"/>
    <property type="match status" value="1"/>
</dbReference>
<feature type="compositionally biased region" description="Acidic residues" evidence="7">
    <location>
        <begin position="498"/>
        <end position="525"/>
    </location>
</feature>
<dbReference type="PANTHER" id="PTHR18034:SF3">
    <property type="entry name" value="PRE-MRNA-SPLICING FACTOR CWC22 HOMOLOG"/>
    <property type="match status" value="1"/>
</dbReference>
<keyword evidence="3" id="KW-0507">mRNA processing</keyword>
<evidence type="ECO:0000256" key="7">
    <source>
        <dbReference type="SAM" id="MobiDB-lite"/>
    </source>
</evidence>